<evidence type="ECO:0000256" key="1">
    <source>
        <dbReference type="SAM" id="MobiDB-lite"/>
    </source>
</evidence>
<proteinExistence type="predicted"/>
<protein>
    <recommendedName>
        <fullName evidence="5">DUF4232 domain-containing protein</fullName>
    </recommendedName>
</protein>
<dbReference type="EMBL" id="CP042806">
    <property type="protein sequence ID" value="QEE27751.1"/>
    <property type="molecule type" value="Genomic_DNA"/>
</dbReference>
<evidence type="ECO:0000256" key="2">
    <source>
        <dbReference type="SAM" id="SignalP"/>
    </source>
</evidence>
<dbReference type="RefSeq" id="WP_147646941.1">
    <property type="nucleotide sequence ID" value="NZ_CP042806.1"/>
</dbReference>
<gene>
    <name evidence="3" type="ORF">FTW19_06935</name>
</gene>
<evidence type="ECO:0000313" key="3">
    <source>
        <dbReference type="EMBL" id="QEE27751.1"/>
    </source>
</evidence>
<sequence>MSSNSRMRWMALIALFVTLSAAAQDPQRTAKAGDDNSRIRSVPTNDNYSVPIDSIDYDNPMAHPENRPAAPICDPEQIEVKIGTDNASNGQHGIPISFHNGSNLTCSFSSVMVMQLENSSVVQERVRQGTTWVMKTVTRYRPVPITTCQNCGGFHFTSSIGQEIVVEPDAVVYAIIGFSSLTSAPCADPDTFSWLTRPGSQMQHVPISLHVCAPLRFSGIVKTLPDGFLTP</sequence>
<keyword evidence="2" id="KW-0732">Signal</keyword>
<accession>A0A5B9EBD7</accession>
<evidence type="ECO:0000313" key="4">
    <source>
        <dbReference type="Proteomes" id="UP000321820"/>
    </source>
</evidence>
<dbReference type="Proteomes" id="UP000321820">
    <property type="component" value="Chromosome"/>
</dbReference>
<name>A0A5B9EBD7_9BACT</name>
<reference evidence="3 4" key="1">
    <citation type="submission" date="2019-08" db="EMBL/GenBank/DDBJ databases">
        <title>Complete genome sequence of Terriglobus albidus strain ORNL.</title>
        <authorList>
            <person name="Podar M."/>
        </authorList>
    </citation>
    <scope>NUCLEOTIDE SEQUENCE [LARGE SCALE GENOMIC DNA]</scope>
    <source>
        <strain evidence="3 4">ORNL</strain>
    </source>
</reference>
<feature type="chain" id="PRO_5023048874" description="DUF4232 domain-containing protein" evidence="2">
    <location>
        <begin position="24"/>
        <end position="231"/>
    </location>
</feature>
<evidence type="ECO:0008006" key="5">
    <source>
        <dbReference type="Google" id="ProtNLM"/>
    </source>
</evidence>
<feature type="region of interest" description="Disordered" evidence="1">
    <location>
        <begin position="24"/>
        <end position="45"/>
    </location>
</feature>
<feature type="signal peptide" evidence="2">
    <location>
        <begin position="1"/>
        <end position="23"/>
    </location>
</feature>
<dbReference type="KEGG" id="talb:FTW19_06935"/>
<organism evidence="3 4">
    <name type="scientific">Terriglobus albidus</name>
    <dbReference type="NCBI Taxonomy" id="1592106"/>
    <lineage>
        <taxon>Bacteria</taxon>
        <taxon>Pseudomonadati</taxon>
        <taxon>Acidobacteriota</taxon>
        <taxon>Terriglobia</taxon>
        <taxon>Terriglobales</taxon>
        <taxon>Acidobacteriaceae</taxon>
        <taxon>Terriglobus</taxon>
    </lineage>
</organism>
<keyword evidence="4" id="KW-1185">Reference proteome</keyword>
<dbReference type="AlphaFoldDB" id="A0A5B9EBD7"/>